<dbReference type="GO" id="GO:0031412">
    <property type="term" value="P:gas vesicle organization"/>
    <property type="evidence" value="ECO:0007669"/>
    <property type="project" value="InterPro"/>
</dbReference>
<dbReference type="Proteomes" id="UP000599074">
    <property type="component" value="Unassembled WGS sequence"/>
</dbReference>
<gene>
    <name evidence="1" type="ORF">Pme01_01290</name>
</gene>
<dbReference type="Pfam" id="PF05800">
    <property type="entry name" value="GvpO"/>
    <property type="match status" value="1"/>
</dbReference>
<sequence length="104" mass="11444">MATPRHDPQEIGGNESKPRVATLAQIARTALREFAEFTGLDPMAMTGARPDGDGWSFLVDVTELERIPATSSVMATYRVDADSEGHITSYERLRRFSRNATDAS</sequence>
<dbReference type="EMBL" id="BOON01000001">
    <property type="protein sequence ID" value="GII20532.1"/>
    <property type="molecule type" value="Genomic_DNA"/>
</dbReference>
<keyword evidence="2" id="KW-1185">Reference proteome</keyword>
<comment type="caution">
    <text evidence="1">The sequence shown here is derived from an EMBL/GenBank/DDBJ whole genome shotgun (WGS) entry which is preliminary data.</text>
</comment>
<protein>
    <recommendedName>
        <fullName evidence="3">Gas vesicle protein</fullName>
    </recommendedName>
</protein>
<evidence type="ECO:0000313" key="1">
    <source>
        <dbReference type="EMBL" id="GII20532.1"/>
    </source>
</evidence>
<dbReference type="RefSeq" id="WP_168113173.1">
    <property type="nucleotide sequence ID" value="NZ_BOON01000001.1"/>
</dbReference>
<name>A0A8J3T8E5_9ACTN</name>
<reference evidence="1" key="1">
    <citation type="submission" date="2021-01" db="EMBL/GenBank/DDBJ databases">
        <title>Whole genome shotgun sequence of Planosporangium mesophilum NBRC 109066.</title>
        <authorList>
            <person name="Komaki H."/>
            <person name="Tamura T."/>
        </authorList>
    </citation>
    <scope>NUCLEOTIDE SEQUENCE</scope>
    <source>
        <strain evidence="1">NBRC 109066</strain>
    </source>
</reference>
<accession>A0A8J3T8E5</accession>
<proteinExistence type="predicted"/>
<evidence type="ECO:0008006" key="3">
    <source>
        <dbReference type="Google" id="ProtNLM"/>
    </source>
</evidence>
<dbReference type="AlphaFoldDB" id="A0A8J3T8E5"/>
<organism evidence="1 2">
    <name type="scientific">Planosporangium mesophilum</name>
    <dbReference type="NCBI Taxonomy" id="689768"/>
    <lineage>
        <taxon>Bacteria</taxon>
        <taxon>Bacillati</taxon>
        <taxon>Actinomycetota</taxon>
        <taxon>Actinomycetes</taxon>
        <taxon>Micromonosporales</taxon>
        <taxon>Micromonosporaceae</taxon>
        <taxon>Planosporangium</taxon>
    </lineage>
</organism>
<evidence type="ECO:0000313" key="2">
    <source>
        <dbReference type="Proteomes" id="UP000599074"/>
    </source>
</evidence>
<dbReference type="InterPro" id="IPR008634">
    <property type="entry name" value="Gas-vesicle_GvpO"/>
</dbReference>